<protein>
    <recommendedName>
        <fullName evidence="4">Transformer</fullName>
    </recommendedName>
</protein>
<feature type="compositionally biased region" description="Basic and acidic residues" evidence="1">
    <location>
        <begin position="148"/>
        <end position="160"/>
    </location>
</feature>
<feature type="compositionally biased region" description="Low complexity" evidence="1">
    <location>
        <begin position="80"/>
        <end position="90"/>
    </location>
</feature>
<reference evidence="2 3" key="1">
    <citation type="submission" date="2024-09" db="EMBL/GenBank/DDBJ databases">
        <title>Itraconazole resistance in Madurella fahalii resulting from another homologue of gene encoding cytochrome P450 14-alpha sterol demethylase (CYP51).</title>
        <authorList>
            <person name="Yoshioka I."/>
            <person name="Fahal A.H."/>
            <person name="Kaneko S."/>
            <person name="Yaguchi T."/>
        </authorList>
    </citation>
    <scope>NUCLEOTIDE SEQUENCE [LARGE SCALE GENOMIC DNA]</scope>
    <source>
        <strain evidence="2 3">IFM 68171</strain>
    </source>
</reference>
<organism evidence="2 3">
    <name type="scientific">Madurella fahalii</name>
    <dbReference type="NCBI Taxonomy" id="1157608"/>
    <lineage>
        <taxon>Eukaryota</taxon>
        <taxon>Fungi</taxon>
        <taxon>Dikarya</taxon>
        <taxon>Ascomycota</taxon>
        <taxon>Pezizomycotina</taxon>
        <taxon>Sordariomycetes</taxon>
        <taxon>Sordariomycetidae</taxon>
        <taxon>Sordariales</taxon>
        <taxon>Sordariales incertae sedis</taxon>
        <taxon>Madurella</taxon>
    </lineage>
</organism>
<evidence type="ECO:0000313" key="2">
    <source>
        <dbReference type="EMBL" id="GAB1318204.1"/>
    </source>
</evidence>
<evidence type="ECO:0000313" key="3">
    <source>
        <dbReference type="Proteomes" id="UP001628179"/>
    </source>
</evidence>
<gene>
    <name evidence="2" type="ORF">MFIFM68171_08414</name>
</gene>
<evidence type="ECO:0008006" key="4">
    <source>
        <dbReference type="Google" id="ProtNLM"/>
    </source>
</evidence>
<dbReference type="Proteomes" id="UP001628179">
    <property type="component" value="Unassembled WGS sequence"/>
</dbReference>
<feature type="compositionally biased region" description="Basic and acidic residues" evidence="1">
    <location>
        <begin position="228"/>
        <end position="253"/>
    </location>
</feature>
<evidence type="ECO:0000256" key="1">
    <source>
        <dbReference type="SAM" id="MobiDB-lite"/>
    </source>
</evidence>
<sequence length="262" mass="28963">MASREPSVQPHPGHIDKLDRPDARHRNYPNISHTLSRPRPADDDDEYGYQSDRRRGRSSRRSSSRARHNLPSHHDEISGSHHSAGVSASHPTTPHHTGPSQPSHQPIKDNEMVHHASSRSSSAVSTSRSSIFSAAPYPSSVSSYTSDNHSRFSAEREGERKPRHSSQSGPADRPLLPPPPPPPTVRGGSQPHSRGRGRSRPGDQRNDGYYPPNAWDNNSKTKRRLRKAERDGHSRSRSDSRSSSRQGRGERGLASRASVVVV</sequence>
<dbReference type="RefSeq" id="XP_070919935.1">
    <property type="nucleotide sequence ID" value="XM_071063834.1"/>
</dbReference>
<accession>A0ABQ0GKC2</accession>
<name>A0ABQ0GKC2_9PEZI</name>
<feature type="compositionally biased region" description="Polar residues" evidence="1">
    <location>
        <begin position="91"/>
        <end position="104"/>
    </location>
</feature>
<dbReference type="GeneID" id="98179157"/>
<feature type="compositionally biased region" description="Basic residues" evidence="1">
    <location>
        <begin position="54"/>
        <end position="71"/>
    </location>
</feature>
<proteinExistence type="predicted"/>
<feature type="compositionally biased region" description="Low complexity" evidence="1">
    <location>
        <begin position="118"/>
        <end position="146"/>
    </location>
</feature>
<dbReference type="EMBL" id="BAAFSV010000004">
    <property type="protein sequence ID" value="GAB1318204.1"/>
    <property type="molecule type" value="Genomic_DNA"/>
</dbReference>
<feature type="region of interest" description="Disordered" evidence="1">
    <location>
        <begin position="1"/>
        <end position="262"/>
    </location>
</feature>
<feature type="compositionally biased region" description="Basic and acidic residues" evidence="1">
    <location>
        <begin position="13"/>
        <end position="25"/>
    </location>
</feature>
<feature type="compositionally biased region" description="Pro residues" evidence="1">
    <location>
        <begin position="175"/>
        <end position="184"/>
    </location>
</feature>
<comment type="caution">
    <text evidence="2">The sequence shown here is derived from an EMBL/GenBank/DDBJ whole genome shotgun (WGS) entry which is preliminary data.</text>
</comment>
<keyword evidence="3" id="KW-1185">Reference proteome</keyword>